<dbReference type="Pfam" id="PF01161">
    <property type="entry name" value="PBP"/>
    <property type="match status" value="1"/>
</dbReference>
<dbReference type="InterPro" id="IPR036610">
    <property type="entry name" value="PEBP-like_sf"/>
</dbReference>
<reference evidence="2 3" key="1">
    <citation type="submission" date="2022-05" db="EMBL/GenBank/DDBJ databases">
        <title>Luteimonas sp. SX5, whole genome shotgun sequencing project.</title>
        <authorList>
            <person name="Zhao G."/>
            <person name="Shen L."/>
        </authorList>
    </citation>
    <scope>NUCLEOTIDE SEQUENCE [LARGE SCALE GENOMIC DNA]</scope>
    <source>
        <strain evidence="2 3">SX5</strain>
    </source>
</reference>
<accession>A0ABT0MNI4</accession>
<dbReference type="RefSeq" id="WP_249475721.1">
    <property type="nucleotide sequence ID" value="NZ_JAMBEP010000004.1"/>
</dbReference>
<dbReference type="Proteomes" id="UP001431217">
    <property type="component" value="Unassembled WGS sequence"/>
</dbReference>
<dbReference type="CDD" id="cd00865">
    <property type="entry name" value="PEBP_bact_arch"/>
    <property type="match status" value="1"/>
</dbReference>
<feature type="compositionally biased region" description="Basic and acidic residues" evidence="1">
    <location>
        <begin position="102"/>
        <end position="111"/>
    </location>
</feature>
<name>A0ABT0MNI4_9GAMM</name>
<dbReference type="GO" id="GO:0004860">
    <property type="term" value="F:protein kinase inhibitor activity"/>
    <property type="evidence" value="ECO:0007669"/>
    <property type="project" value="UniProtKB-KW"/>
</dbReference>
<comment type="caution">
    <text evidence="2">The sequence shown here is derived from an EMBL/GenBank/DDBJ whole genome shotgun (WGS) entry which is preliminary data.</text>
</comment>
<organism evidence="2 3">
    <name type="scientific">Luteimonas galliterrae</name>
    <dbReference type="NCBI Taxonomy" id="2940486"/>
    <lineage>
        <taxon>Bacteria</taxon>
        <taxon>Pseudomonadati</taxon>
        <taxon>Pseudomonadota</taxon>
        <taxon>Gammaproteobacteria</taxon>
        <taxon>Lysobacterales</taxon>
        <taxon>Lysobacteraceae</taxon>
        <taxon>Luteimonas</taxon>
    </lineage>
</organism>
<dbReference type="InterPro" id="IPR008914">
    <property type="entry name" value="PEBP"/>
</dbReference>
<keyword evidence="2" id="KW-0649">Protein kinase inhibitor</keyword>
<gene>
    <name evidence="2" type="ORF">M2650_14435</name>
</gene>
<evidence type="ECO:0000256" key="1">
    <source>
        <dbReference type="SAM" id="MobiDB-lite"/>
    </source>
</evidence>
<dbReference type="Gene3D" id="3.90.280.10">
    <property type="entry name" value="PEBP-like"/>
    <property type="match status" value="1"/>
</dbReference>
<sequence>MRIRSDSFHDGHHIPPEFAMGAMDGFGGNRNPHLAWEDAPAGTRSFALLCIDPDAPTDPSLVGKEGVEIPVGHVRGDFVHWAMADIASDVREIAAGSCSDGIVERGKRDPQGPKGSRQGLNGYTGWFAGDAGMGGDYFGYDGPYPPGNDLRLHRYFFRLFALDVAKLELPAKFTAADVLKAMDGHVLAEASTHGTYSLNPKVMAA</sequence>
<dbReference type="PANTHER" id="PTHR30289:SF1">
    <property type="entry name" value="PEBP (PHOSPHATIDYLETHANOLAMINE-BINDING PROTEIN) FAMILY PROTEIN"/>
    <property type="match status" value="1"/>
</dbReference>
<dbReference type="InterPro" id="IPR005247">
    <property type="entry name" value="YbhB_YbcL/LppC-like"/>
</dbReference>
<dbReference type="PANTHER" id="PTHR30289">
    <property type="entry name" value="UNCHARACTERIZED PROTEIN YBCL-RELATED"/>
    <property type="match status" value="1"/>
</dbReference>
<evidence type="ECO:0000313" key="2">
    <source>
        <dbReference type="EMBL" id="MCL1635824.1"/>
    </source>
</evidence>
<proteinExistence type="predicted"/>
<evidence type="ECO:0000313" key="3">
    <source>
        <dbReference type="Proteomes" id="UP001431217"/>
    </source>
</evidence>
<feature type="region of interest" description="Disordered" evidence="1">
    <location>
        <begin position="101"/>
        <end position="120"/>
    </location>
</feature>
<dbReference type="NCBIfam" id="TIGR00481">
    <property type="entry name" value="YbhB/YbcL family Raf kinase inhibitor-like protein"/>
    <property type="match status" value="1"/>
</dbReference>
<dbReference type="SUPFAM" id="SSF49777">
    <property type="entry name" value="PEBP-like"/>
    <property type="match status" value="1"/>
</dbReference>
<keyword evidence="3" id="KW-1185">Reference proteome</keyword>
<dbReference type="EMBL" id="JAMBEP010000004">
    <property type="protein sequence ID" value="MCL1635824.1"/>
    <property type="molecule type" value="Genomic_DNA"/>
</dbReference>
<protein>
    <submittedName>
        <fullName evidence="2">YbhB/YbcL family Raf kinase inhibitor-like protein</fullName>
    </submittedName>
</protein>